<keyword evidence="2" id="KW-1185">Reference proteome</keyword>
<dbReference type="Proteomes" id="UP000011721">
    <property type="component" value="Chromosome"/>
</dbReference>
<dbReference type="Pfam" id="PF06299">
    <property type="entry name" value="DUF1045"/>
    <property type="match status" value="1"/>
</dbReference>
<organism evidence="1 2">
    <name type="scientific">Desulfocapsa sulfexigens (strain DSM 10523 / SB164P1)</name>
    <dbReference type="NCBI Taxonomy" id="1167006"/>
    <lineage>
        <taxon>Bacteria</taxon>
        <taxon>Pseudomonadati</taxon>
        <taxon>Thermodesulfobacteriota</taxon>
        <taxon>Desulfobulbia</taxon>
        <taxon>Desulfobulbales</taxon>
        <taxon>Desulfocapsaceae</taxon>
        <taxon>Desulfocapsa</taxon>
    </lineage>
</organism>
<dbReference type="PATRIC" id="fig|1167006.5.peg.1695"/>
<dbReference type="STRING" id="1167006.UWK_01541"/>
<proteinExistence type="predicted"/>
<dbReference type="KEGG" id="dsf:UWK_01541"/>
<sequence>MRFAIYYAPSAQSRLFKIGHRWLSQNGLAGKGIGHNSLTGISAARLAEIIDSPRHYGLHGTLKAPFRLAKHRDEEELHSCLNSFTRQRKPFVTPPLCLRLLNDFFCLCPERRASEIDNLAAECVQVFDEFRAPLNQIELDRRGTGALTEDEKHNLFTWGYPYVMEQFRFHITLTGRIDDEHERELLQTCLGDFFAPVIGKALTVDGISLFVEPSPGEPFFCSRHYPFSL</sequence>
<reference evidence="2" key="1">
    <citation type="journal article" date="2013" name="Stand. Genomic Sci.">
        <title>Complete genome sequence of Desulfocapsa sulfexigens, a marine deltaproteobacterium specialized in disproportionating inorganic sulfur compounds.</title>
        <authorList>
            <person name="Finster K.W."/>
            <person name="Kjeldsen K.U."/>
            <person name="Kube M."/>
            <person name="Reinhardt R."/>
            <person name="Mussmann M."/>
            <person name="Amann R."/>
            <person name="Schreiber L."/>
        </authorList>
    </citation>
    <scope>NUCLEOTIDE SEQUENCE [LARGE SCALE GENOMIC DNA]</scope>
    <source>
        <strain evidence="2">DSM 10523 / SB164P1</strain>
    </source>
</reference>
<dbReference type="eggNOG" id="COG3709">
    <property type="taxonomic scope" value="Bacteria"/>
</dbReference>
<evidence type="ECO:0008006" key="3">
    <source>
        <dbReference type="Google" id="ProtNLM"/>
    </source>
</evidence>
<dbReference type="AlphaFoldDB" id="M1NEG8"/>
<dbReference type="OrthoDB" id="4954742at2"/>
<evidence type="ECO:0000313" key="2">
    <source>
        <dbReference type="Proteomes" id="UP000011721"/>
    </source>
</evidence>
<dbReference type="EMBL" id="CP003985">
    <property type="protein sequence ID" value="AGF78099.1"/>
    <property type="molecule type" value="Genomic_DNA"/>
</dbReference>
<dbReference type="PIRSF" id="PIRSF033328">
    <property type="entry name" value="Phest_Mll4975"/>
    <property type="match status" value="1"/>
</dbReference>
<evidence type="ECO:0000313" key="1">
    <source>
        <dbReference type="EMBL" id="AGF78099.1"/>
    </source>
</evidence>
<gene>
    <name evidence="1" type="ordered locus">UWK_01541</name>
</gene>
<dbReference type="HOGENOM" id="CLU_074099_0_0_7"/>
<name>M1NEG8_DESSD</name>
<accession>M1NEG8</accession>
<protein>
    <recommendedName>
        <fullName evidence="3">Phosphonate metabolism protein</fullName>
    </recommendedName>
</protein>
<dbReference type="InterPro" id="IPR009389">
    <property type="entry name" value="DUF1045"/>
</dbReference>
<dbReference type="RefSeq" id="WP_015403790.1">
    <property type="nucleotide sequence ID" value="NC_020304.1"/>
</dbReference>